<dbReference type="GO" id="GO:0042777">
    <property type="term" value="P:proton motive force-driven plasma membrane ATP synthesis"/>
    <property type="evidence" value="ECO:0007669"/>
    <property type="project" value="UniProtKB-UniRule"/>
</dbReference>
<dbReference type="InterPro" id="IPR055190">
    <property type="entry name" value="ATP-synt_VA_C"/>
</dbReference>
<evidence type="ECO:0000256" key="6">
    <source>
        <dbReference type="ARBA" id="ARBA00023136"/>
    </source>
</evidence>
<protein>
    <recommendedName>
        <fullName evidence="8">A-type ATP synthase subunit B</fullName>
    </recommendedName>
</protein>
<dbReference type="RefSeq" id="WP_086888416.1">
    <property type="nucleotide sequence ID" value="NZ_CP019893.1"/>
</dbReference>
<sequence length="472" mass="52178">MKEYQTITEVSGPLVFAEVDEPVGYDEIVEIETPAGETLRGQVLESSDGLVSIQVFEGTGGIDRNASVRFLGETMKMPVTEDLLGRVLDGSGRPIDGGPEIVPDDRIDIVGEAINPYSREYPEEFIQTGVSTIDGMNTLVRGQKLPIFSASGLPHNDLALQIARQATVPEEEGGDDEDGSEFAVIFGAMGITQEEANEFMEDFERTGALERSVVFMNLADDPAVERTVTPRLALTTAEYLAFEKDYHVLVILTDITNYCEALREIGAAREEVPGRRGYPGYMYTDLAQLYERAGRIEGREGSVTQIPILTMPGDDDTHPIPDLTGYITEGQIVMDRDLNSQGIEPPINVLPSLSRLMDDGIGEGLTRADHADVSDQMYAAYAEGEDLRDLVNIVGREALSERDNKFLDFADRFEAEFAQQGYDTNRSIEETLEIGWDLLSMLPKEELNRVDEDLIEEHYREDAAEEAAVQAD</sequence>
<dbReference type="GO" id="GO:0033178">
    <property type="term" value="C:proton-transporting two-sector ATPase complex, catalytic domain"/>
    <property type="evidence" value="ECO:0007669"/>
    <property type="project" value="InterPro"/>
</dbReference>
<evidence type="ECO:0000256" key="4">
    <source>
        <dbReference type="ARBA" id="ARBA00022781"/>
    </source>
</evidence>
<dbReference type="Pfam" id="PF00006">
    <property type="entry name" value="ATP-synt_ab"/>
    <property type="match status" value="1"/>
</dbReference>
<dbReference type="GeneID" id="32894429"/>
<evidence type="ECO:0000313" key="12">
    <source>
        <dbReference type="EMBL" id="ARS90040.1"/>
    </source>
</evidence>
<organism evidence="12 13">
    <name type="scientific">Natrarchaeobaculum aegyptiacum</name>
    <dbReference type="NCBI Taxonomy" id="745377"/>
    <lineage>
        <taxon>Archaea</taxon>
        <taxon>Methanobacteriati</taxon>
        <taxon>Methanobacteriota</taxon>
        <taxon>Stenosarchaea group</taxon>
        <taxon>Halobacteria</taxon>
        <taxon>Halobacteriales</taxon>
        <taxon>Natrialbaceae</taxon>
        <taxon>Natrarchaeobaculum</taxon>
    </lineage>
</organism>
<evidence type="ECO:0000256" key="2">
    <source>
        <dbReference type="ARBA" id="ARBA00022448"/>
    </source>
</evidence>
<gene>
    <name evidence="8" type="primary">atpB</name>
    <name evidence="12" type="ORF">B1756_10080</name>
</gene>
<dbReference type="InterPro" id="IPR022879">
    <property type="entry name" value="V-ATPase_su_B/beta"/>
</dbReference>
<evidence type="ECO:0000256" key="5">
    <source>
        <dbReference type="ARBA" id="ARBA00023065"/>
    </source>
</evidence>
<dbReference type="AlphaFoldDB" id="A0A2Z2HSA7"/>
<comment type="function">
    <text evidence="8">Component of the A-type ATP synthase that produces ATP from ADP in the presence of a proton gradient across the membrane. The B chain is a regulatory subunit.</text>
</comment>
<dbReference type="Proteomes" id="UP000250088">
    <property type="component" value="Chromosome"/>
</dbReference>
<proteinExistence type="inferred from homology"/>
<dbReference type="PANTHER" id="PTHR43389:SF4">
    <property type="entry name" value="V-TYPE PROTON ATPASE SUBUNIT B"/>
    <property type="match status" value="1"/>
</dbReference>
<feature type="domain" description="ATP synthase A/B type C-terminal" evidence="11">
    <location>
        <begin position="359"/>
        <end position="458"/>
    </location>
</feature>
<evidence type="ECO:0000259" key="9">
    <source>
        <dbReference type="Pfam" id="PF00006"/>
    </source>
</evidence>
<evidence type="ECO:0000259" key="10">
    <source>
        <dbReference type="Pfam" id="PF02874"/>
    </source>
</evidence>
<evidence type="ECO:0000256" key="1">
    <source>
        <dbReference type="ARBA" id="ARBA00008936"/>
    </source>
</evidence>
<dbReference type="GO" id="GO:0046933">
    <property type="term" value="F:proton-transporting ATP synthase activity, rotational mechanism"/>
    <property type="evidence" value="ECO:0007669"/>
    <property type="project" value="UniProtKB-UniRule"/>
</dbReference>
<evidence type="ECO:0000256" key="7">
    <source>
        <dbReference type="ARBA" id="ARBA00023310"/>
    </source>
</evidence>
<comment type="similarity">
    <text evidence="1 8">Belongs to the ATPase alpha/beta chains family.</text>
</comment>
<dbReference type="KEGG" id="naj:B1756_10080"/>
<evidence type="ECO:0000256" key="8">
    <source>
        <dbReference type="HAMAP-Rule" id="MF_00310"/>
    </source>
</evidence>
<dbReference type="HAMAP" id="MF_00310">
    <property type="entry name" value="ATP_synth_B_arch"/>
    <property type="match status" value="1"/>
</dbReference>
<dbReference type="NCBIfam" id="NF003235">
    <property type="entry name" value="PRK04196.1"/>
    <property type="match status" value="1"/>
</dbReference>
<comment type="subunit">
    <text evidence="8">Has multiple subunits with at least A(3), B(3), C, D, E, F, H, I and proteolipid K(x).</text>
</comment>
<evidence type="ECO:0000259" key="11">
    <source>
        <dbReference type="Pfam" id="PF22919"/>
    </source>
</evidence>
<evidence type="ECO:0000313" key="13">
    <source>
        <dbReference type="Proteomes" id="UP000250088"/>
    </source>
</evidence>
<dbReference type="GO" id="GO:0005524">
    <property type="term" value="F:ATP binding"/>
    <property type="evidence" value="ECO:0007669"/>
    <property type="project" value="UniProtKB-UniRule"/>
</dbReference>
<dbReference type="Pfam" id="PF02874">
    <property type="entry name" value="ATP-synt_ab_N"/>
    <property type="match status" value="1"/>
</dbReference>
<dbReference type="PANTHER" id="PTHR43389">
    <property type="entry name" value="V-TYPE PROTON ATPASE SUBUNIT B"/>
    <property type="match status" value="1"/>
</dbReference>
<dbReference type="Gene3D" id="3.40.50.12240">
    <property type="match status" value="1"/>
</dbReference>
<evidence type="ECO:0000256" key="3">
    <source>
        <dbReference type="ARBA" id="ARBA00022475"/>
    </source>
</evidence>
<dbReference type="SUPFAM" id="SSF52540">
    <property type="entry name" value="P-loop containing nucleoside triphosphate hydrolases"/>
    <property type="match status" value="1"/>
</dbReference>
<keyword evidence="13" id="KW-1185">Reference proteome</keyword>
<keyword evidence="6 8" id="KW-0472">Membrane</keyword>
<feature type="domain" description="ATPase F1/V1/A1 complex alpha/beta subunit N-terminal" evidence="10">
    <location>
        <begin position="7"/>
        <end position="72"/>
    </location>
</feature>
<dbReference type="PROSITE" id="PS00152">
    <property type="entry name" value="ATPASE_ALPHA_BETA"/>
    <property type="match status" value="1"/>
</dbReference>
<dbReference type="PIRSF" id="PIRSF039114">
    <property type="entry name" value="V-ATPsynth_beta/V-ATPase_B"/>
    <property type="match status" value="1"/>
</dbReference>
<dbReference type="InterPro" id="IPR000194">
    <property type="entry name" value="ATPase_F1/V1/A1_a/bsu_nucl-bd"/>
</dbReference>
<reference evidence="13" key="1">
    <citation type="submission" date="2017-02" db="EMBL/GenBank/DDBJ databases">
        <title>Natronthermophilus aegyptiacus gen. nov.,sp. nov., an aerobic, extremely halophilic alkalithermophilic archaeon isolated from the athalassohaline Wadi An Natrun, Egypt.</title>
        <authorList>
            <person name="Zhao B."/>
        </authorList>
    </citation>
    <scope>NUCLEOTIDE SEQUENCE [LARGE SCALE GENOMIC DNA]</scope>
    <source>
        <strain evidence="13">JW/NM-HA 15</strain>
    </source>
</reference>
<dbReference type="InterPro" id="IPR004100">
    <property type="entry name" value="ATPase_F1/V1/A1_a/bsu_N"/>
</dbReference>
<dbReference type="InterPro" id="IPR027417">
    <property type="entry name" value="P-loop_NTPase"/>
</dbReference>
<dbReference type="InterPro" id="IPR005724">
    <property type="entry name" value="ATPase_A1-cplx_bsu"/>
</dbReference>
<dbReference type="EMBL" id="CP019893">
    <property type="protein sequence ID" value="ARS90040.1"/>
    <property type="molecule type" value="Genomic_DNA"/>
</dbReference>
<dbReference type="SUPFAM" id="SSF47917">
    <property type="entry name" value="C-terminal domain of alpha and beta subunits of F1 ATP synthase"/>
    <property type="match status" value="1"/>
</dbReference>
<dbReference type="NCBIfam" id="TIGR01041">
    <property type="entry name" value="ATP_syn_B_arch"/>
    <property type="match status" value="1"/>
</dbReference>
<feature type="domain" description="ATPase F1/V1/A1 complex alpha/beta subunit nucleotide-binding" evidence="9">
    <location>
        <begin position="129"/>
        <end position="354"/>
    </location>
</feature>
<dbReference type="GO" id="GO:0005886">
    <property type="term" value="C:plasma membrane"/>
    <property type="evidence" value="ECO:0007669"/>
    <property type="project" value="UniProtKB-SubCell"/>
</dbReference>
<dbReference type="Pfam" id="PF22919">
    <property type="entry name" value="ATP-synt_VA_C"/>
    <property type="match status" value="1"/>
</dbReference>
<dbReference type="CDD" id="cd18118">
    <property type="entry name" value="ATP-synt_V_A-type_beta_N"/>
    <property type="match status" value="1"/>
</dbReference>
<keyword evidence="4 8" id="KW-0375">Hydrogen ion transport</keyword>
<keyword evidence="3 8" id="KW-1003">Cell membrane</keyword>
<dbReference type="InterPro" id="IPR020003">
    <property type="entry name" value="ATPase_a/bsu_AS"/>
</dbReference>
<dbReference type="OrthoDB" id="32941at2157"/>
<keyword evidence="7 8" id="KW-0066">ATP synthesis</keyword>
<dbReference type="CDD" id="cd01135">
    <property type="entry name" value="V_A-ATPase_B"/>
    <property type="match status" value="1"/>
</dbReference>
<accession>A0A2Z2HSA7</accession>
<comment type="subcellular location">
    <subcellularLocation>
        <location evidence="8">Cell membrane</location>
        <topology evidence="8">Peripheral membrane protein</topology>
    </subcellularLocation>
</comment>
<name>A0A2Z2HSA7_9EURY</name>
<dbReference type="CDD" id="cd18112">
    <property type="entry name" value="ATP-synt_V_A-type_beta_C"/>
    <property type="match status" value="1"/>
</dbReference>
<keyword evidence="2 8" id="KW-0813">Transport</keyword>
<keyword evidence="5 8" id="KW-0406">Ion transport</keyword>